<dbReference type="AlphaFoldDB" id="A0A6N9UFQ7"/>
<evidence type="ECO:0000313" key="1">
    <source>
        <dbReference type="EMBL" id="NEB16621.1"/>
    </source>
</evidence>
<organism evidence="1 2">
    <name type="scientific">Streptomyces coelicoflavus</name>
    <dbReference type="NCBI Taxonomy" id="285562"/>
    <lineage>
        <taxon>Bacteria</taxon>
        <taxon>Bacillati</taxon>
        <taxon>Actinomycetota</taxon>
        <taxon>Actinomycetes</taxon>
        <taxon>Kitasatosporales</taxon>
        <taxon>Streptomycetaceae</taxon>
        <taxon>Streptomyces</taxon>
    </lineage>
</organism>
<protein>
    <submittedName>
        <fullName evidence="1">XRE family transcriptional regulator</fullName>
    </submittedName>
</protein>
<name>A0A6N9UFQ7_9ACTN</name>
<gene>
    <name evidence="1" type="ORF">G3I46_08810</name>
</gene>
<comment type="caution">
    <text evidence="1">The sequence shown here is derived from an EMBL/GenBank/DDBJ whole genome shotgun (WGS) entry which is preliminary data.</text>
</comment>
<dbReference type="RefSeq" id="WP_164139729.1">
    <property type="nucleotide sequence ID" value="NZ_JAAGMB010000198.1"/>
</dbReference>
<dbReference type="Proteomes" id="UP000469545">
    <property type="component" value="Unassembled WGS sequence"/>
</dbReference>
<sequence length="415" mass="46105">MTDDRPAWARRIAAERTARDWSQRDAVRALRAHAPTELPAEESMVRQWKRWESGQAPNDFYQPLIAAVFGTVTRALFPAPARRDGDKEILAASGMETLEIVSRLNRSDVDAATLDALRITTDRLCSEYPFMASEQLLIEGRQWLRRVVELHSKSLTLAQHREVLALSGWLALLVGCVEYDTGNRHAAESTRRAALSLATEAEHGEIAGWAHEMRAWFALTTGDYRGVIAAAEAGTLAAADHGVAVQLAGQEAKAWARLGDRRRVEVALDRGRNLLEGMPHPENLDNHFVVDPAKFDFYSMDCYRLVGEDKLARTLAEEVLRTGTDFDGTERSPMRNAEARVTLGVTAAREGDLDQALIMGERALQGERRSVPSLIMTSRELAAEMKRRYASEPAAQEYLGHLHELGQASPGFLPQ</sequence>
<dbReference type="InterPro" id="IPR011990">
    <property type="entry name" value="TPR-like_helical_dom_sf"/>
</dbReference>
<accession>A0A6N9UFQ7</accession>
<dbReference type="Gene3D" id="1.25.40.10">
    <property type="entry name" value="Tetratricopeptide repeat domain"/>
    <property type="match status" value="1"/>
</dbReference>
<dbReference type="EMBL" id="JAAGMB010000198">
    <property type="protein sequence ID" value="NEB16621.1"/>
    <property type="molecule type" value="Genomic_DNA"/>
</dbReference>
<reference evidence="1 2" key="1">
    <citation type="submission" date="2020-01" db="EMBL/GenBank/DDBJ databases">
        <title>Insect and environment-associated Actinomycetes.</title>
        <authorList>
            <person name="Currrie C."/>
            <person name="Chevrette M."/>
            <person name="Carlson C."/>
            <person name="Stubbendieck R."/>
            <person name="Wendt-Pienkowski E."/>
        </authorList>
    </citation>
    <scope>NUCLEOTIDE SEQUENCE [LARGE SCALE GENOMIC DNA]</scope>
    <source>
        <strain evidence="1 2">SID14172</strain>
    </source>
</reference>
<proteinExistence type="predicted"/>
<keyword evidence="2" id="KW-1185">Reference proteome</keyword>
<evidence type="ECO:0000313" key="2">
    <source>
        <dbReference type="Proteomes" id="UP000469545"/>
    </source>
</evidence>